<dbReference type="InterPro" id="IPR012334">
    <property type="entry name" value="Pectin_lyas_fold"/>
</dbReference>
<keyword evidence="3" id="KW-1185">Reference proteome</keyword>
<dbReference type="EMBL" id="JAZHOG010000001">
    <property type="protein sequence ID" value="MEJ8566530.1"/>
    <property type="molecule type" value="Genomic_DNA"/>
</dbReference>
<feature type="chain" id="PRO_5043656558" description="Right handed beta helix domain-containing protein" evidence="1">
    <location>
        <begin position="20"/>
        <end position="298"/>
    </location>
</feature>
<dbReference type="Gene3D" id="2.160.20.10">
    <property type="entry name" value="Single-stranded right-handed beta-helix, Pectin lyase-like"/>
    <property type="match status" value="1"/>
</dbReference>
<name>A0AAW9R6Q4_9GAMM</name>
<reference evidence="2 3" key="1">
    <citation type="submission" date="2024-02" db="EMBL/GenBank/DDBJ databases">
        <title>A novel Wenzhouxiangellaceae bacterium, isolated from coastal sediments.</title>
        <authorList>
            <person name="Du Z.-J."/>
            <person name="Ye Y.-Q."/>
            <person name="Zhang X.-Y."/>
        </authorList>
    </citation>
    <scope>NUCLEOTIDE SEQUENCE [LARGE SCALE GENOMIC DNA]</scope>
    <source>
        <strain evidence="2 3">CH-27</strain>
    </source>
</reference>
<dbReference type="Proteomes" id="UP001359886">
    <property type="component" value="Unassembled WGS sequence"/>
</dbReference>
<feature type="signal peptide" evidence="1">
    <location>
        <begin position="1"/>
        <end position="19"/>
    </location>
</feature>
<keyword evidence="1" id="KW-0732">Signal</keyword>
<organism evidence="2 3">
    <name type="scientific">Elongatibacter sediminis</name>
    <dbReference type="NCBI Taxonomy" id="3119006"/>
    <lineage>
        <taxon>Bacteria</taxon>
        <taxon>Pseudomonadati</taxon>
        <taxon>Pseudomonadota</taxon>
        <taxon>Gammaproteobacteria</taxon>
        <taxon>Chromatiales</taxon>
        <taxon>Wenzhouxiangellaceae</taxon>
        <taxon>Elongatibacter</taxon>
    </lineage>
</organism>
<evidence type="ECO:0000256" key="1">
    <source>
        <dbReference type="SAM" id="SignalP"/>
    </source>
</evidence>
<protein>
    <recommendedName>
        <fullName evidence="4">Right handed beta helix domain-containing protein</fullName>
    </recommendedName>
</protein>
<sequence>MTSIRRLAGGLLLAGNLHAATITVNDTGFAQSDDGVCTFAEAIDAVNNDTASGVLASECTAGGTEDTIEFDLPLPAFIDQPFMLTVSRSVVIEGPGKDLLSISGNGISRILRINNVVLSEFTVRGLTFTAGFAGDNLLGFDPSGGAVFVDATVSPVTFEDVRFENSAAGFAGGGVALVNVSSTLSALRTFRRCHFVGNTALGSSINEVSGNSGGGGGKYIGGSVDVLIEDSTFESNVTLINGVAPSADGDSQGGAIWMVSAASSATSELLVRRSTFSGNSAVGLGGGLAIGMATVTDD</sequence>
<dbReference type="AlphaFoldDB" id="A0AAW9R6Q4"/>
<evidence type="ECO:0000313" key="3">
    <source>
        <dbReference type="Proteomes" id="UP001359886"/>
    </source>
</evidence>
<proteinExistence type="predicted"/>
<evidence type="ECO:0000313" key="2">
    <source>
        <dbReference type="EMBL" id="MEJ8566530.1"/>
    </source>
</evidence>
<comment type="caution">
    <text evidence="2">The sequence shown here is derived from an EMBL/GenBank/DDBJ whole genome shotgun (WGS) entry which is preliminary data.</text>
</comment>
<evidence type="ECO:0008006" key="4">
    <source>
        <dbReference type="Google" id="ProtNLM"/>
    </source>
</evidence>
<dbReference type="SUPFAM" id="SSF51126">
    <property type="entry name" value="Pectin lyase-like"/>
    <property type="match status" value="1"/>
</dbReference>
<dbReference type="InterPro" id="IPR011050">
    <property type="entry name" value="Pectin_lyase_fold/virulence"/>
</dbReference>
<gene>
    <name evidence="2" type="ORF">V3330_02725</name>
</gene>
<accession>A0AAW9R6Q4</accession>